<dbReference type="InterPro" id="IPR049326">
    <property type="entry name" value="Rhodopsin_dom_fungi"/>
</dbReference>
<dbReference type="EMBL" id="JAPQKI010000003">
    <property type="protein sequence ID" value="KAJ5109568.1"/>
    <property type="molecule type" value="Genomic_DNA"/>
</dbReference>
<evidence type="ECO:0000256" key="5">
    <source>
        <dbReference type="ARBA" id="ARBA00038359"/>
    </source>
</evidence>
<evidence type="ECO:0000313" key="9">
    <source>
        <dbReference type="Proteomes" id="UP001149074"/>
    </source>
</evidence>
<comment type="subcellular location">
    <subcellularLocation>
        <location evidence="1">Membrane</location>
        <topology evidence="1">Multi-pass membrane protein</topology>
    </subcellularLocation>
</comment>
<feature type="transmembrane region" description="Helical" evidence="6">
    <location>
        <begin position="14"/>
        <end position="35"/>
    </location>
</feature>
<keyword evidence="9" id="KW-1185">Reference proteome</keyword>
<feature type="transmembrane region" description="Helical" evidence="6">
    <location>
        <begin position="101"/>
        <end position="123"/>
    </location>
</feature>
<evidence type="ECO:0000256" key="4">
    <source>
        <dbReference type="ARBA" id="ARBA00023136"/>
    </source>
</evidence>
<dbReference type="Pfam" id="PF20684">
    <property type="entry name" value="Fung_rhodopsin"/>
    <property type="match status" value="1"/>
</dbReference>
<feature type="transmembrane region" description="Helical" evidence="6">
    <location>
        <begin position="65"/>
        <end position="89"/>
    </location>
</feature>
<dbReference type="PANTHER" id="PTHR33048">
    <property type="entry name" value="PTH11-LIKE INTEGRAL MEMBRANE PROTEIN (AFU_ORTHOLOGUE AFUA_5G11245)"/>
    <property type="match status" value="1"/>
</dbReference>
<name>A0A9W9G007_9EURO</name>
<dbReference type="OrthoDB" id="5342292at2759"/>
<dbReference type="GO" id="GO:0016020">
    <property type="term" value="C:membrane"/>
    <property type="evidence" value="ECO:0007669"/>
    <property type="project" value="UniProtKB-SubCell"/>
</dbReference>
<dbReference type="PANTHER" id="PTHR33048:SF108">
    <property type="entry name" value="INTEGRAL MEMBRANE PROTEIN"/>
    <property type="match status" value="1"/>
</dbReference>
<evidence type="ECO:0000256" key="2">
    <source>
        <dbReference type="ARBA" id="ARBA00022692"/>
    </source>
</evidence>
<reference evidence="8" key="1">
    <citation type="submission" date="2022-11" db="EMBL/GenBank/DDBJ databases">
        <authorList>
            <person name="Petersen C."/>
        </authorList>
    </citation>
    <scope>NUCLEOTIDE SEQUENCE</scope>
    <source>
        <strain evidence="8">IBT 30761</strain>
    </source>
</reference>
<evidence type="ECO:0000313" key="8">
    <source>
        <dbReference type="EMBL" id="KAJ5109568.1"/>
    </source>
</evidence>
<dbReference type="GeneID" id="81353686"/>
<evidence type="ECO:0000256" key="6">
    <source>
        <dbReference type="SAM" id="Phobius"/>
    </source>
</evidence>
<accession>A0A9W9G007</accession>
<feature type="transmembrane region" description="Helical" evidence="6">
    <location>
        <begin position="180"/>
        <end position="201"/>
    </location>
</feature>
<dbReference type="AlphaFoldDB" id="A0A9W9G007"/>
<dbReference type="InterPro" id="IPR052337">
    <property type="entry name" value="SAT4-like"/>
</dbReference>
<keyword evidence="3 6" id="KW-1133">Transmembrane helix</keyword>
<evidence type="ECO:0000256" key="3">
    <source>
        <dbReference type="ARBA" id="ARBA00022989"/>
    </source>
</evidence>
<proteinExistence type="inferred from homology"/>
<dbReference type="RefSeq" id="XP_056477679.1">
    <property type="nucleotide sequence ID" value="XM_056614707.1"/>
</dbReference>
<dbReference type="Proteomes" id="UP001149074">
    <property type="component" value="Unassembled WGS sequence"/>
</dbReference>
<keyword evidence="4 6" id="KW-0472">Membrane</keyword>
<feature type="transmembrane region" description="Helical" evidence="6">
    <location>
        <begin position="144"/>
        <end position="168"/>
    </location>
</feature>
<feature type="domain" description="Rhodopsin" evidence="7">
    <location>
        <begin position="53"/>
        <end position="242"/>
    </location>
</feature>
<protein>
    <recommendedName>
        <fullName evidence="7">Rhodopsin domain-containing protein</fullName>
    </recommendedName>
</protein>
<evidence type="ECO:0000259" key="7">
    <source>
        <dbReference type="Pfam" id="PF20684"/>
    </source>
</evidence>
<comment type="similarity">
    <text evidence="5">Belongs to the SAT4 family.</text>
</comment>
<evidence type="ECO:0000256" key="1">
    <source>
        <dbReference type="ARBA" id="ARBA00004141"/>
    </source>
</evidence>
<sequence length="282" mass="31789">MNHLPQKRENLESISLVTQILCFTIVSPLIILRLFAKFKLHHPFGVEDAGNVNSYSTGDEIKFKIFYIATMFYVPMVLLVKTSLIYTLIRLWSPYRAKVVSLYIFLTILCGYYTIIFLVKVFTCNPIHLFWQTDNHDGTCLNRAAIIIADSVISVVTDLAILIFPIALTWTLHMPVSKKVHVIAILGAGSSAIAFSIYRLILVIRDKDTSHHVQLFMRVLLSDNAEGGLGLICTCIPAVSKLSSEMSGRYKRKHRKCGLPNCLWTCSRPARDHDEEGVDALT</sequence>
<reference evidence="8" key="2">
    <citation type="journal article" date="2023" name="IMA Fungus">
        <title>Comparative genomic study of the Penicillium genus elucidates a diverse pangenome and 15 lateral gene transfer events.</title>
        <authorList>
            <person name="Petersen C."/>
            <person name="Sorensen T."/>
            <person name="Nielsen M.R."/>
            <person name="Sondergaard T.E."/>
            <person name="Sorensen J.L."/>
            <person name="Fitzpatrick D.A."/>
            <person name="Frisvad J.C."/>
            <person name="Nielsen K.L."/>
        </authorList>
    </citation>
    <scope>NUCLEOTIDE SEQUENCE</scope>
    <source>
        <strain evidence="8">IBT 30761</strain>
    </source>
</reference>
<organism evidence="8 9">
    <name type="scientific">Penicillium argentinense</name>
    <dbReference type="NCBI Taxonomy" id="1131581"/>
    <lineage>
        <taxon>Eukaryota</taxon>
        <taxon>Fungi</taxon>
        <taxon>Dikarya</taxon>
        <taxon>Ascomycota</taxon>
        <taxon>Pezizomycotina</taxon>
        <taxon>Eurotiomycetes</taxon>
        <taxon>Eurotiomycetidae</taxon>
        <taxon>Eurotiales</taxon>
        <taxon>Aspergillaceae</taxon>
        <taxon>Penicillium</taxon>
    </lineage>
</organism>
<gene>
    <name evidence="8" type="ORF">N7532_002213</name>
</gene>
<comment type="caution">
    <text evidence="8">The sequence shown here is derived from an EMBL/GenBank/DDBJ whole genome shotgun (WGS) entry which is preliminary data.</text>
</comment>
<keyword evidence="2 6" id="KW-0812">Transmembrane</keyword>